<name>A0AAW0FMI6_9APHY</name>
<evidence type="ECO:0000313" key="1">
    <source>
        <dbReference type="EMBL" id="KAK7682560.1"/>
    </source>
</evidence>
<dbReference type="InterPro" id="IPR021848">
    <property type="entry name" value="HODM_asu-like"/>
</dbReference>
<organism evidence="1 2">
    <name type="scientific">Cerrena zonata</name>
    <dbReference type="NCBI Taxonomy" id="2478898"/>
    <lineage>
        <taxon>Eukaryota</taxon>
        <taxon>Fungi</taxon>
        <taxon>Dikarya</taxon>
        <taxon>Basidiomycota</taxon>
        <taxon>Agaricomycotina</taxon>
        <taxon>Agaricomycetes</taxon>
        <taxon>Polyporales</taxon>
        <taxon>Cerrenaceae</taxon>
        <taxon>Cerrena</taxon>
    </lineage>
</organism>
<dbReference type="Pfam" id="PF11927">
    <property type="entry name" value="HODM_asu-like"/>
    <property type="match status" value="1"/>
</dbReference>
<proteinExistence type="predicted"/>
<keyword evidence="2" id="KW-1185">Reference proteome</keyword>
<gene>
    <name evidence="1" type="ORF">QCA50_014360</name>
</gene>
<dbReference type="AlphaFoldDB" id="A0AAW0FMI6"/>
<sequence>MYVYLITSTDDGIDGLPFTLPRNWSSRANSESWVLFTMSIPQFLPSSQYWLGALFALGAVLVYRRIVSSRSSRTKVESANSVPSSPIDQKYERPFGAWVPKPFDYPTITPCSGDPLALKPIPYRPFRWGDYHVTMGIRSMPWDDWIELDSEFMHFAKIRESRMNARGDRVLRSLPARPGVESGAPAAAELLHELAEYLHRRYPSVYTVTRHSAKNSTYGWYGEGDIKTITVGPLNRSFNLDEGEPLKIATMLIQEDLAIMIEGEDGRYYFQAGTVCNAGTWRLEDKIGMPLEEIHISGDVPRFKSKLELSMSRFFRRMPLDKPVIRNNYTFQVVRSSSTFDPSELGWATSMKGDENLIESDGKRWLRDIDGSLTEVTNLNDSPEPKEVDPSMVWMRTERQTLRRLPRTGAIVFTIRVYQTPVVELVKEPGVPGRMASAIRSWPEDVAAYKAKSAYEGIVGYLDECHAKQVAEGLNIEEVTKPFPL</sequence>
<evidence type="ECO:0000313" key="2">
    <source>
        <dbReference type="Proteomes" id="UP001385951"/>
    </source>
</evidence>
<dbReference type="EMBL" id="JASBNA010000035">
    <property type="protein sequence ID" value="KAK7682560.1"/>
    <property type="molecule type" value="Genomic_DNA"/>
</dbReference>
<dbReference type="Proteomes" id="UP001385951">
    <property type="component" value="Unassembled WGS sequence"/>
</dbReference>
<reference evidence="1 2" key="1">
    <citation type="submission" date="2022-09" db="EMBL/GenBank/DDBJ databases">
        <authorList>
            <person name="Palmer J.M."/>
        </authorList>
    </citation>
    <scope>NUCLEOTIDE SEQUENCE [LARGE SCALE GENOMIC DNA]</scope>
    <source>
        <strain evidence="1 2">DSM 7382</strain>
    </source>
</reference>
<comment type="caution">
    <text evidence="1">The sequence shown here is derived from an EMBL/GenBank/DDBJ whole genome shotgun (WGS) entry which is preliminary data.</text>
</comment>
<accession>A0AAW0FMI6</accession>
<protein>
    <submittedName>
        <fullName evidence="1">Uncharacterized protein</fullName>
    </submittedName>
</protein>